<evidence type="ECO:0000313" key="2">
    <source>
        <dbReference type="EMBL" id="AOJ74644.1"/>
    </source>
</evidence>
<gene>
    <name evidence="2" type="ORF">WJ35_05875</name>
</gene>
<organism evidence="2 3">
    <name type="scientific">Burkholderia ubonensis</name>
    <dbReference type="NCBI Taxonomy" id="101571"/>
    <lineage>
        <taxon>Bacteria</taxon>
        <taxon>Pseudomonadati</taxon>
        <taxon>Pseudomonadota</taxon>
        <taxon>Betaproteobacteria</taxon>
        <taxon>Burkholderiales</taxon>
        <taxon>Burkholderiaceae</taxon>
        <taxon>Burkholderia</taxon>
        <taxon>Burkholderia cepacia complex</taxon>
    </lineage>
</organism>
<evidence type="ECO:0000313" key="3">
    <source>
        <dbReference type="Proteomes" id="UP000243680"/>
    </source>
</evidence>
<accession>A0A1B4LBS7</accession>
<evidence type="ECO:0000256" key="1">
    <source>
        <dbReference type="SAM" id="MobiDB-lite"/>
    </source>
</evidence>
<dbReference type="Proteomes" id="UP000243680">
    <property type="component" value="Chromosome 1"/>
</dbReference>
<sequence>MSKLLQRLLGLLFPGVDGADPADPGGDAGGGDPGDDGAGGGDPGAGDPAADIPEDDFDFDFVEPATPSRRATSDADRLAALEAEVERRGRAVDTSRAPTTPAPIADRDYEAEEARLRDPNTTDIERWQIQSNRTLRQSQQAAQAALFQAQDLRDQTLFEAKIASDPHRARYRDRVEQAVQDERRAGRNASREAVYYYMLGKDIADGKLKPKAKAKAPAADVPRGKTPGVRSNVPPARGQTEHQKRTARLADVNI</sequence>
<feature type="compositionally biased region" description="Gly residues" evidence="1">
    <location>
        <begin position="26"/>
        <end position="44"/>
    </location>
</feature>
<protein>
    <submittedName>
        <fullName evidence="2">Uncharacterized protein</fullName>
    </submittedName>
</protein>
<feature type="region of interest" description="Disordered" evidence="1">
    <location>
        <begin position="14"/>
        <end position="108"/>
    </location>
</feature>
<dbReference type="EMBL" id="CP013420">
    <property type="protein sequence ID" value="AOJ74644.1"/>
    <property type="molecule type" value="Genomic_DNA"/>
</dbReference>
<feature type="compositionally biased region" description="Acidic residues" evidence="1">
    <location>
        <begin position="52"/>
        <end position="61"/>
    </location>
</feature>
<dbReference type="AlphaFoldDB" id="A0A1B4LBS7"/>
<feature type="region of interest" description="Disordered" evidence="1">
    <location>
        <begin position="208"/>
        <end position="254"/>
    </location>
</feature>
<reference evidence="2 3" key="1">
    <citation type="submission" date="2015-12" db="EMBL/GenBank/DDBJ databases">
        <title>Diversity of Burkholderia near neighbor genomes.</title>
        <authorList>
            <person name="Sahl J."/>
            <person name="Wagner D."/>
            <person name="Keim P."/>
        </authorList>
    </citation>
    <scope>NUCLEOTIDE SEQUENCE [LARGE SCALE GENOMIC DNA]</scope>
    <source>
        <strain evidence="2 3">MSMB0783</strain>
    </source>
</reference>
<proteinExistence type="predicted"/>
<name>A0A1B4LBS7_9BURK</name>
<feature type="compositionally biased region" description="Basic and acidic residues" evidence="1">
    <location>
        <begin position="71"/>
        <end position="93"/>
    </location>
</feature>
<feature type="compositionally biased region" description="Low complexity" evidence="1">
    <location>
        <begin position="14"/>
        <end position="25"/>
    </location>
</feature>
<dbReference type="RefSeq" id="WP_059695362.1">
    <property type="nucleotide sequence ID" value="NZ_CP013420.1"/>
</dbReference>